<dbReference type="KEGG" id="bcop:JD108_02300"/>
<dbReference type="Proteomes" id="UP000595847">
    <property type="component" value="Chromosome"/>
</dbReference>
<dbReference type="Pfam" id="PF12389">
    <property type="entry name" value="Peptidase_M73"/>
    <property type="match status" value="1"/>
</dbReference>
<dbReference type="RefSeq" id="WP_198828407.1">
    <property type="nucleotide sequence ID" value="NZ_CP066308.1"/>
</dbReference>
<keyword evidence="1" id="KW-0732">Signal</keyword>
<dbReference type="EMBL" id="CP073708">
    <property type="protein sequence ID" value="QUO41922.1"/>
    <property type="molecule type" value="Genomic_DNA"/>
</dbReference>
<evidence type="ECO:0000313" key="4">
    <source>
        <dbReference type="Proteomes" id="UP000595847"/>
    </source>
</evidence>
<proteinExistence type="predicted"/>
<keyword evidence="5" id="KW-1185">Reference proteome</keyword>
<protein>
    <submittedName>
        <fullName evidence="3">SipW-dependent-type signal peptide-containing protein</fullName>
    </submittedName>
</protein>
<evidence type="ECO:0000313" key="3">
    <source>
        <dbReference type="EMBL" id="QUO41922.1"/>
    </source>
</evidence>
<dbReference type="AlphaFoldDB" id="A0A7T5ELL4"/>
<dbReference type="Proteomes" id="UP000677234">
    <property type="component" value="Chromosome"/>
</dbReference>
<gene>
    <name evidence="2" type="ORF">JD108_02300</name>
    <name evidence="3" type="ORF">KDJ56_02300</name>
</gene>
<feature type="signal peptide" evidence="1">
    <location>
        <begin position="1"/>
        <end position="20"/>
    </location>
</feature>
<evidence type="ECO:0000256" key="1">
    <source>
        <dbReference type="SAM" id="SignalP"/>
    </source>
</evidence>
<sequence>MKLGLKGKFGMALASTALGAALIGGGTFALFSDTAANEGNTFTAGTLTIEDVTGGAAFDYTVYFDNLAPGDSENEQLTIRNTGSLDAWVAIDTDNTTTTGALFEGDTPLTLTLDGDTVLIPAGGEATFDVSYNFPLEAGNEYQEATGTASIAIKAVQARNNTNAAGDGPTAWD</sequence>
<accession>A0A7T5ELL4</accession>
<dbReference type="NCBIfam" id="TIGR04088">
    <property type="entry name" value="cognate_SipW"/>
    <property type="match status" value="1"/>
</dbReference>
<reference evidence="2 4" key="1">
    <citation type="submission" date="2020-12" db="EMBL/GenBank/DDBJ databases">
        <title>strain FJAT-54423T represents a novel species of the genus Brevibacillus.</title>
        <authorList>
            <person name="Tang R."/>
        </authorList>
    </citation>
    <scope>NUCLEOTIDE SEQUENCE [LARGE SCALE GENOMIC DNA]</scope>
    <source>
        <strain evidence="2 4">FJAT-54423</strain>
    </source>
</reference>
<dbReference type="EMBL" id="CP066308">
    <property type="protein sequence ID" value="QQE74838.1"/>
    <property type="molecule type" value="Genomic_DNA"/>
</dbReference>
<evidence type="ECO:0000313" key="2">
    <source>
        <dbReference type="EMBL" id="QQE74838.1"/>
    </source>
</evidence>
<evidence type="ECO:0000313" key="5">
    <source>
        <dbReference type="Proteomes" id="UP000677234"/>
    </source>
</evidence>
<reference evidence="3" key="2">
    <citation type="submission" date="2021-04" db="EMBL/GenBank/DDBJ databases">
        <title>Brevibacillus composti FJAT-54423, complete genome.</title>
        <authorList>
            <person name="Tang R."/>
        </authorList>
    </citation>
    <scope>NUCLEOTIDE SEQUENCE</scope>
    <source>
        <strain evidence="3">FJAT-54424</strain>
    </source>
</reference>
<name>A0A7T5ELL4_9BACL</name>
<dbReference type="InterPro" id="IPR022121">
    <property type="entry name" value="Peptidase_M73_camelysin"/>
</dbReference>
<feature type="chain" id="PRO_5039389548" evidence="1">
    <location>
        <begin position="21"/>
        <end position="173"/>
    </location>
</feature>
<dbReference type="InterPro" id="IPR023833">
    <property type="entry name" value="Signal_pept_SipW-depend-type"/>
</dbReference>
<dbReference type="Gene3D" id="2.60.40.10">
    <property type="entry name" value="Immunoglobulins"/>
    <property type="match status" value="1"/>
</dbReference>
<organism evidence="2 4">
    <name type="scientific">Brevibacillus composti</name>
    <dbReference type="NCBI Taxonomy" id="2796470"/>
    <lineage>
        <taxon>Bacteria</taxon>
        <taxon>Bacillati</taxon>
        <taxon>Bacillota</taxon>
        <taxon>Bacilli</taxon>
        <taxon>Bacillales</taxon>
        <taxon>Paenibacillaceae</taxon>
        <taxon>Brevibacillus</taxon>
    </lineage>
</organism>
<dbReference type="InterPro" id="IPR013783">
    <property type="entry name" value="Ig-like_fold"/>
</dbReference>